<dbReference type="CDD" id="cd06261">
    <property type="entry name" value="TM_PBP2"/>
    <property type="match status" value="1"/>
</dbReference>
<evidence type="ECO:0000256" key="5">
    <source>
        <dbReference type="ARBA" id="ARBA00022989"/>
    </source>
</evidence>
<dbReference type="InterPro" id="IPR000515">
    <property type="entry name" value="MetI-like"/>
</dbReference>
<feature type="transmembrane region" description="Helical" evidence="7">
    <location>
        <begin position="132"/>
        <end position="157"/>
    </location>
</feature>
<keyword evidence="4 7" id="KW-0812">Transmembrane</keyword>
<dbReference type="InterPro" id="IPR050809">
    <property type="entry name" value="UgpAE/MalFG_permease"/>
</dbReference>
<accession>A0A3G9J9H1</accession>
<feature type="transmembrane region" description="Helical" evidence="7">
    <location>
        <begin position="221"/>
        <end position="240"/>
    </location>
</feature>
<keyword evidence="5 7" id="KW-1133">Transmembrane helix</keyword>
<dbReference type="SUPFAM" id="SSF161098">
    <property type="entry name" value="MetI-like"/>
    <property type="match status" value="1"/>
</dbReference>
<dbReference type="InterPro" id="IPR035906">
    <property type="entry name" value="MetI-like_sf"/>
</dbReference>
<dbReference type="EMBL" id="AP019308">
    <property type="protein sequence ID" value="BBH20518.1"/>
    <property type="molecule type" value="Genomic_DNA"/>
</dbReference>
<evidence type="ECO:0000256" key="7">
    <source>
        <dbReference type="RuleBase" id="RU363032"/>
    </source>
</evidence>
<proteinExistence type="inferred from homology"/>
<dbReference type="PANTHER" id="PTHR43227">
    <property type="entry name" value="BLL4140 PROTEIN"/>
    <property type="match status" value="1"/>
</dbReference>
<dbReference type="GO" id="GO:0055085">
    <property type="term" value="P:transmembrane transport"/>
    <property type="evidence" value="ECO:0007669"/>
    <property type="project" value="InterPro"/>
</dbReference>
<dbReference type="Gene3D" id="1.10.3720.10">
    <property type="entry name" value="MetI-like"/>
    <property type="match status" value="1"/>
</dbReference>
<dbReference type="PROSITE" id="PS50928">
    <property type="entry name" value="ABC_TM1"/>
    <property type="match status" value="1"/>
</dbReference>
<keyword evidence="9" id="KW-1185">Reference proteome</keyword>
<name>A0A3G9J9H1_9BACL</name>
<dbReference type="Pfam" id="PF00528">
    <property type="entry name" value="BPD_transp_1"/>
    <property type="match status" value="1"/>
</dbReference>
<feature type="transmembrane region" description="Helical" evidence="7">
    <location>
        <begin position="91"/>
        <end position="111"/>
    </location>
</feature>
<feature type="transmembrane region" description="Helical" evidence="7">
    <location>
        <begin position="177"/>
        <end position="200"/>
    </location>
</feature>
<organism evidence="8 9">
    <name type="scientific">Paenibacillus baekrokdamisoli</name>
    <dbReference type="NCBI Taxonomy" id="1712516"/>
    <lineage>
        <taxon>Bacteria</taxon>
        <taxon>Bacillati</taxon>
        <taxon>Bacillota</taxon>
        <taxon>Bacilli</taxon>
        <taxon>Bacillales</taxon>
        <taxon>Paenibacillaceae</taxon>
        <taxon>Paenibacillus</taxon>
    </lineage>
</organism>
<evidence type="ECO:0000256" key="4">
    <source>
        <dbReference type="ARBA" id="ARBA00022692"/>
    </source>
</evidence>
<feature type="transmembrane region" description="Helical" evidence="7">
    <location>
        <begin position="282"/>
        <end position="303"/>
    </location>
</feature>
<dbReference type="RefSeq" id="WP_179955597.1">
    <property type="nucleotide sequence ID" value="NZ_JACHXC010000016.1"/>
</dbReference>
<dbReference type="PANTHER" id="PTHR43227:SF11">
    <property type="entry name" value="BLL4140 PROTEIN"/>
    <property type="match status" value="1"/>
</dbReference>
<dbReference type="AlphaFoldDB" id="A0A3G9J9H1"/>
<keyword evidence="6 7" id="KW-0472">Membrane</keyword>
<protein>
    <submittedName>
        <fullName evidence="8">Sugar ABC transporter permease</fullName>
    </submittedName>
</protein>
<evidence type="ECO:0000256" key="2">
    <source>
        <dbReference type="ARBA" id="ARBA00022448"/>
    </source>
</evidence>
<sequence>MENIPVRTMPVLKKKRRKLTKNRVILLLLALPLIVLIFLFNYLPLFGWIYAFYDYQPGIPLSMSKFVGFKFFIIAFTEERGELIRVLKNTLAISFLTILTSPAGVLFAVLLNEIKKKSFSKFIQTTTTLPNFISWILTFSIFYVFFSVNDGAINQLLLKLHLIQNPINFLGDSAIAWYFQIGIGLWKGLGWGAIIYLAAIAGIDSEMYDAANVDGAGRFRMIWYVTIPGIMPTYIVLLLLNVSNLLSNGFEQFYVFMNPLVSDKLEILDYYVYRIGFQNNDFAYATALGVLKTVISIIILFTVNRIAKRVRGENII</sequence>
<evidence type="ECO:0000313" key="9">
    <source>
        <dbReference type="Proteomes" id="UP000275368"/>
    </source>
</evidence>
<evidence type="ECO:0000313" key="8">
    <source>
        <dbReference type="EMBL" id="BBH20518.1"/>
    </source>
</evidence>
<keyword evidence="2 7" id="KW-0813">Transport</keyword>
<feature type="transmembrane region" description="Helical" evidence="7">
    <location>
        <begin position="24"/>
        <end position="53"/>
    </location>
</feature>
<evidence type="ECO:0000256" key="6">
    <source>
        <dbReference type="ARBA" id="ARBA00023136"/>
    </source>
</evidence>
<keyword evidence="3" id="KW-1003">Cell membrane</keyword>
<dbReference type="GO" id="GO:0005886">
    <property type="term" value="C:plasma membrane"/>
    <property type="evidence" value="ECO:0007669"/>
    <property type="project" value="UniProtKB-SubCell"/>
</dbReference>
<evidence type="ECO:0000256" key="3">
    <source>
        <dbReference type="ARBA" id="ARBA00022475"/>
    </source>
</evidence>
<evidence type="ECO:0000256" key="1">
    <source>
        <dbReference type="ARBA" id="ARBA00004651"/>
    </source>
</evidence>
<comment type="subcellular location">
    <subcellularLocation>
        <location evidence="1 7">Cell membrane</location>
        <topology evidence="1 7">Multi-pass membrane protein</topology>
    </subcellularLocation>
</comment>
<comment type="similarity">
    <text evidence="7">Belongs to the binding-protein-dependent transport system permease family.</text>
</comment>
<dbReference type="KEGG" id="pbk:Back11_18630"/>
<reference evidence="8 9" key="1">
    <citation type="submission" date="2018-11" db="EMBL/GenBank/DDBJ databases">
        <title>Complete genome sequence of Paenibacillus baekrokdamisoli strain KCTC 33723.</title>
        <authorList>
            <person name="Kang S.W."/>
            <person name="Lee K.C."/>
            <person name="Kim K.K."/>
            <person name="Kim J.S."/>
            <person name="Kim D.S."/>
            <person name="Ko S.H."/>
            <person name="Yang S.H."/>
            <person name="Lee J.S."/>
        </authorList>
    </citation>
    <scope>NUCLEOTIDE SEQUENCE [LARGE SCALE GENOMIC DNA]</scope>
    <source>
        <strain evidence="8 9">KCTC 33723</strain>
    </source>
</reference>
<gene>
    <name evidence="8" type="ORF">Back11_18630</name>
</gene>
<dbReference type="Proteomes" id="UP000275368">
    <property type="component" value="Chromosome"/>
</dbReference>